<evidence type="ECO:0000256" key="1">
    <source>
        <dbReference type="SAM" id="MobiDB-lite"/>
    </source>
</evidence>
<evidence type="ECO:0000313" key="2">
    <source>
        <dbReference type="EMBL" id="GJT87112.1"/>
    </source>
</evidence>
<keyword evidence="3" id="KW-1185">Reference proteome</keyword>
<comment type="caution">
    <text evidence="2">The sequence shown here is derived from an EMBL/GenBank/DDBJ whole genome shotgun (WGS) entry which is preliminary data.</text>
</comment>
<gene>
    <name evidence="2" type="ORF">Tco_1068829</name>
</gene>
<reference evidence="2" key="1">
    <citation type="journal article" date="2022" name="Int. J. Mol. Sci.">
        <title>Draft Genome of Tanacetum Coccineum: Genomic Comparison of Closely Related Tanacetum-Family Plants.</title>
        <authorList>
            <person name="Yamashiro T."/>
            <person name="Shiraishi A."/>
            <person name="Nakayama K."/>
            <person name="Satake H."/>
        </authorList>
    </citation>
    <scope>NUCLEOTIDE SEQUENCE</scope>
</reference>
<dbReference type="Proteomes" id="UP001151760">
    <property type="component" value="Unassembled WGS sequence"/>
</dbReference>
<evidence type="ECO:0000313" key="3">
    <source>
        <dbReference type="Proteomes" id="UP001151760"/>
    </source>
</evidence>
<dbReference type="EMBL" id="BQNB010019608">
    <property type="protein sequence ID" value="GJT87112.1"/>
    <property type="molecule type" value="Genomic_DNA"/>
</dbReference>
<organism evidence="2 3">
    <name type="scientific">Tanacetum coccineum</name>
    <dbReference type="NCBI Taxonomy" id="301880"/>
    <lineage>
        <taxon>Eukaryota</taxon>
        <taxon>Viridiplantae</taxon>
        <taxon>Streptophyta</taxon>
        <taxon>Embryophyta</taxon>
        <taxon>Tracheophyta</taxon>
        <taxon>Spermatophyta</taxon>
        <taxon>Magnoliopsida</taxon>
        <taxon>eudicotyledons</taxon>
        <taxon>Gunneridae</taxon>
        <taxon>Pentapetalae</taxon>
        <taxon>asterids</taxon>
        <taxon>campanulids</taxon>
        <taxon>Asterales</taxon>
        <taxon>Asteraceae</taxon>
        <taxon>Asteroideae</taxon>
        <taxon>Anthemideae</taxon>
        <taxon>Anthemidinae</taxon>
        <taxon>Tanacetum</taxon>
    </lineage>
</organism>
<feature type="region of interest" description="Disordered" evidence="1">
    <location>
        <begin position="294"/>
        <end position="319"/>
    </location>
</feature>
<name>A0ABQ5HIP6_9ASTR</name>
<feature type="region of interest" description="Disordered" evidence="1">
    <location>
        <begin position="185"/>
        <end position="208"/>
    </location>
</feature>
<proteinExistence type="predicted"/>
<reference evidence="2" key="2">
    <citation type="submission" date="2022-01" db="EMBL/GenBank/DDBJ databases">
        <authorList>
            <person name="Yamashiro T."/>
            <person name="Shiraishi A."/>
            <person name="Satake H."/>
            <person name="Nakayama K."/>
        </authorList>
    </citation>
    <scope>NUCLEOTIDE SEQUENCE</scope>
</reference>
<accession>A0ABQ5HIP6</accession>
<protein>
    <recommendedName>
        <fullName evidence="4">Reverse transcriptase domain-containing protein</fullName>
    </recommendedName>
</protein>
<sequence length="438" mass="49878">MHNNVEDPIESAFNSKLLLINLKSQPLDKEKQEVRNIVEQATKRRTRITKSLKNFKVIHKESTIPLNKTPQISLVNAITYESYQLKNLMYSLNTLIDSSPKTDSLLEEFSGELAHIDPIPPGIEKADFDLEEEIHLVEILLYDIYLHERLKELNLECDTILEGDIRFLEELLSIDPLPLPKIESSNLDHFNDPSSPRPPPEPPDVEFSDELAHIDPIPPGIEEADFDLEEEIRLVENLSYDNSSPQPSEERNFENIDLFLASDDSMPSGIENDDYDSEGDICFLEELLSNDPLPLPEIESSNLDHFNEPSSPRPPPEPPDVEICFDVEPDTTMKNDFDELNEDGCFDSEGGEIDVFVNVEDDDYFPFTFIIRIFLSYLTYPEVSSFLLSSGSEDTIFDPGISTFHFSSLKLVAYENPIVIFLFFCFCPKDKGIRGESS</sequence>
<evidence type="ECO:0008006" key="4">
    <source>
        <dbReference type="Google" id="ProtNLM"/>
    </source>
</evidence>